<accession>A0ABP8N7V1</accession>
<protein>
    <recommendedName>
        <fullName evidence="4">DoxX family protein</fullName>
    </recommendedName>
</protein>
<evidence type="ECO:0000313" key="2">
    <source>
        <dbReference type="EMBL" id="GAA4462697.1"/>
    </source>
</evidence>
<keyword evidence="1" id="KW-0472">Membrane</keyword>
<feature type="transmembrane region" description="Helical" evidence="1">
    <location>
        <begin position="7"/>
        <end position="27"/>
    </location>
</feature>
<evidence type="ECO:0000313" key="3">
    <source>
        <dbReference type="Proteomes" id="UP001500067"/>
    </source>
</evidence>
<evidence type="ECO:0000256" key="1">
    <source>
        <dbReference type="SAM" id="Phobius"/>
    </source>
</evidence>
<comment type="caution">
    <text evidence="2">The sequence shown here is derived from an EMBL/GenBank/DDBJ whole genome shotgun (WGS) entry which is preliminary data.</text>
</comment>
<keyword evidence="1" id="KW-1133">Transmembrane helix</keyword>
<feature type="transmembrane region" description="Helical" evidence="1">
    <location>
        <begin position="47"/>
        <end position="70"/>
    </location>
</feature>
<proteinExistence type="predicted"/>
<organism evidence="2 3">
    <name type="scientific">Nemorincola caseinilytica</name>
    <dbReference type="NCBI Taxonomy" id="2054315"/>
    <lineage>
        <taxon>Bacteria</taxon>
        <taxon>Pseudomonadati</taxon>
        <taxon>Bacteroidota</taxon>
        <taxon>Chitinophagia</taxon>
        <taxon>Chitinophagales</taxon>
        <taxon>Chitinophagaceae</taxon>
        <taxon>Nemorincola</taxon>
    </lineage>
</organism>
<dbReference type="RefSeq" id="WP_345079418.1">
    <property type="nucleotide sequence ID" value="NZ_BAABFA010000007.1"/>
</dbReference>
<sequence length="138" mass="15269">MSGQLRIVLLWVILVICMILHFDYHVSEIFYGIDVRKAGANGTVPPTILIIRTAFHFLPLLYAVTLMWYAGAVARKVNMVLSILYLGANAAHFIGEVRKGDNPSQIMLLGLTFVLSAVLVMAARQWVRGNATNAIDNL</sequence>
<keyword evidence="1" id="KW-0812">Transmembrane</keyword>
<reference evidence="3" key="1">
    <citation type="journal article" date="2019" name="Int. J. Syst. Evol. Microbiol.">
        <title>The Global Catalogue of Microorganisms (GCM) 10K type strain sequencing project: providing services to taxonomists for standard genome sequencing and annotation.</title>
        <authorList>
            <consortium name="The Broad Institute Genomics Platform"/>
            <consortium name="The Broad Institute Genome Sequencing Center for Infectious Disease"/>
            <person name="Wu L."/>
            <person name="Ma J."/>
        </authorList>
    </citation>
    <scope>NUCLEOTIDE SEQUENCE [LARGE SCALE GENOMIC DNA]</scope>
    <source>
        <strain evidence="3">JCM 32105</strain>
    </source>
</reference>
<dbReference type="EMBL" id="BAABFA010000007">
    <property type="protein sequence ID" value="GAA4462697.1"/>
    <property type="molecule type" value="Genomic_DNA"/>
</dbReference>
<evidence type="ECO:0008006" key="4">
    <source>
        <dbReference type="Google" id="ProtNLM"/>
    </source>
</evidence>
<gene>
    <name evidence="2" type="ORF">GCM10023093_09830</name>
</gene>
<keyword evidence="3" id="KW-1185">Reference proteome</keyword>
<feature type="transmembrane region" description="Helical" evidence="1">
    <location>
        <begin position="106"/>
        <end position="123"/>
    </location>
</feature>
<dbReference type="Proteomes" id="UP001500067">
    <property type="component" value="Unassembled WGS sequence"/>
</dbReference>
<name>A0ABP8N7V1_9BACT</name>
<feature type="transmembrane region" description="Helical" evidence="1">
    <location>
        <begin position="77"/>
        <end position="94"/>
    </location>
</feature>